<dbReference type="PROSITE" id="PS51217">
    <property type="entry name" value="UVRD_HELICASE_CTER"/>
    <property type="match status" value="1"/>
</dbReference>
<dbReference type="Pfam" id="PF00580">
    <property type="entry name" value="UvrD-helicase"/>
    <property type="match status" value="1"/>
</dbReference>
<dbReference type="InterPro" id="IPR011604">
    <property type="entry name" value="PDDEXK-like_dom_sf"/>
</dbReference>
<dbReference type="GO" id="GO:0004527">
    <property type="term" value="F:exonuclease activity"/>
    <property type="evidence" value="ECO:0007669"/>
    <property type="project" value="UniProtKB-KW"/>
</dbReference>
<feature type="domain" description="UvrD-like helicase ATP-binding" evidence="15">
    <location>
        <begin position="1"/>
        <end position="480"/>
    </location>
</feature>
<comment type="caution">
    <text evidence="17">The sequence shown here is derived from an EMBL/GenBank/DDBJ whole genome shotgun (WGS) entry which is preliminary data.</text>
</comment>
<dbReference type="InterPro" id="IPR027417">
    <property type="entry name" value="P-loop_NTPase"/>
</dbReference>
<organism evidence="17 18">
    <name type="scientific">Candidatus Caccoplasma intestinavium</name>
    <dbReference type="NCBI Taxonomy" id="2840716"/>
    <lineage>
        <taxon>Bacteria</taxon>
        <taxon>Pseudomonadati</taxon>
        <taxon>Bacteroidota</taxon>
        <taxon>Bacteroidia</taxon>
        <taxon>Bacteroidales</taxon>
        <taxon>Bacteroidaceae</taxon>
        <taxon>Bacteroidaceae incertae sedis</taxon>
        <taxon>Candidatus Caccoplasma</taxon>
    </lineage>
</organism>
<dbReference type="GO" id="GO:0043138">
    <property type="term" value="F:3'-5' DNA helicase activity"/>
    <property type="evidence" value="ECO:0007669"/>
    <property type="project" value="UniProtKB-EC"/>
</dbReference>
<reference evidence="17" key="1">
    <citation type="submission" date="2020-10" db="EMBL/GenBank/DDBJ databases">
        <authorList>
            <person name="Gilroy R."/>
        </authorList>
    </citation>
    <scope>NUCLEOTIDE SEQUENCE</scope>
    <source>
        <strain evidence="17">21143</strain>
    </source>
</reference>
<keyword evidence="3" id="KW-0227">DNA damage</keyword>
<evidence type="ECO:0000256" key="4">
    <source>
        <dbReference type="ARBA" id="ARBA00022801"/>
    </source>
</evidence>
<dbReference type="GO" id="GO:0000725">
    <property type="term" value="P:recombinational repair"/>
    <property type="evidence" value="ECO:0007669"/>
    <property type="project" value="TreeGrafter"/>
</dbReference>
<evidence type="ECO:0000256" key="1">
    <source>
        <dbReference type="ARBA" id="ARBA00022722"/>
    </source>
</evidence>
<sequence length="1088" mass="126118">MLNVYRASAGSGKTYQLTLEYIKLLLAPPELEEGLLPSERQRLFRRILAVTFTNKATDEMKQRIIKQLDILAHAPQESDYLDKLLGRDGITHDIDTLKKQAAEQLYTLLHDFSGFNISTIDRFFQQITRAFMHEIGYSGGYNIELDSAHVLTEAVDNLFFDLEKKENKELLKWLVNYARQQVEEDTYKNFRKKIDELAGEIFKEEFKSQSETLEKRLQDKQFLSRYIGALDNGKRAFEKQVRERAEAALTLLSTNGLSPEDFKYGNKSGAMTLRKWINGNYTQPPSDRFLQIAEEDVTKWYTKSKTSADISDAMTRIETTLRGIFREIIVLYGTPYKEYLSARHTKKYLYTLGIINDIVNHIQEYQSEHGTLLLSDTNDLLRKIIRHDDTPFVYEKIGTYIDHFFIDEFQDTSATQWKNFYPLIKESNDRGLTNLLVGDVKQSIYRWRNSDWELLNEKLPDYFSEEELHDETLDTNWRSEKEVVRFNNTFFDRASARLQQILNENLPVPLQDDENLCRKIELAYRNAAQKIGKEKTAEGGYVEIDFFENTQENEDESRARDKAMNRTAEILRDLQDRGVALRDIAILVRTKEEGNRIVQYLLQEQASATESHYRYDVISDEALYIGNSSTVQLIIALLDYLNTPQEPLTRFTALYQIETAYRKKSPDEAIPEICHILNSETKEEILHRIEHFRGEPLYEICEKIIDLFPVDTNGDENVFIQAFLDLVLQYTDKRSSDLNSFLSWWREKGCTRSLSTPQEQDAIRIMTIHKSKGLEFKIVIIPFCNWPIDHRPSQAPILWAGTAEPFDNLPVVPIAYHGDLASTIYARTYFTEQIHTYIDNLNLAYVAFTRAREELYIFVPKVSGLNIGTLLQNVLEENGVSSSIDGKPYADLSAGYDRETGRYTLGTPLFHNGVEHSKPLRPTPYHSILPGKRLHLRLMGQSFFDPEDRRHHGTVCHRVLSTIETADDISAAIQKHVHIGEISTDEGREIEEMLRTQLSEPEKQRWFKAGNRILNEQEILQPKQGVYRPDRIIIDNEGATVIDYKFGVERPTHRKQVAGYMHLLQEMGYTTRGYIWYVPTGKVITVET</sequence>
<dbReference type="PANTHER" id="PTHR11070:SF67">
    <property type="entry name" value="DNA 3'-5' HELICASE"/>
    <property type="match status" value="1"/>
</dbReference>
<keyword evidence="6" id="KW-0269">Exonuclease</keyword>
<dbReference type="InterPro" id="IPR014017">
    <property type="entry name" value="DNA_helicase_UvrD-like_C"/>
</dbReference>
<evidence type="ECO:0000256" key="8">
    <source>
        <dbReference type="ARBA" id="ARBA00023125"/>
    </source>
</evidence>
<dbReference type="EC" id="5.6.2.4" evidence="12"/>
<keyword evidence="9" id="KW-0234">DNA repair</keyword>
<dbReference type="AlphaFoldDB" id="A0A9D1GE53"/>
<evidence type="ECO:0000256" key="7">
    <source>
        <dbReference type="ARBA" id="ARBA00022840"/>
    </source>
</evidence>
<dbReference type="Proteomes" id="UP000886722">
    <property type="component" value="Unassembled WGS sequence"/>
</dbReference>
<dbReference type="GO" id="GO:0005524">
    <property type="term" value="F:ATP binding"/>
    <property type="evidence" value="ECO:0007669"/>
    <property type="project" value="UniProtKB-UniRule"/>
</dbReference>
<dbReference type="Gene3D" id="3.40.50.300">
    <property type="entry name" value="P-loop containing nucleotide triphosphate hydrolases"/>
    <property type="match status" value="3"/>
</dbReference>
<evidence type="ECO:0000256" key="13">
    <source>
        <dbReference type="ARBA" id="ARBA00048988"/>
    </source>
</evidence>
<evidence type="ECO:0000256" key="5">
    <source>
        <dbReference type="ARBA" id="ARBA00022806"/>
    </source>
</evidence>
<evidence type="ECO:0000256" key="2">
    <source>
        <dbReference type="ARBA" id="ARBA00022741"/>
    </source>
</evidence>
<evidence type="ECO:0000313" key="17">
    <source>
        <dbReference type="EMBL" id="HIT38564.1"/>
    </source>
</evidence>
<evidence type="ECO:0000259" key="15">
    <source>
        <dbReference type="PROSITE" id="PS51198"/>
    </source>
</evidence>
<evidence type="ECO:0000256" key="11">
    <source>
        <dbReference type="ARBA" id="ARBA00034617"/>
    </source>
</evidence>
<name>A0A9D1GE53_9BACT</name>
<keyword evidence="4 14" id="KW-0378">Hydrolase</keyword>
<protein>
    <recommendedName>
        <fullName evidence="12">DNA 3'-5' helicase</fullName>
        <ecNumber evidence="12">5.6.2.4</ecNumber>
    </recommendedName>
</protein>
<dbReference type="EMBL" id="DVKT01000006">
    <property type="protein sequence ID" value="HIT38564.1"/>
    <property type="molecule type" value="Genomic_DNA"/>
</dbReference>
<evidence type="ECO:0000256" key="6">
    <source>
        <dbReference type="ARBA" id="ARBA00022839"/>
    </source>
</evidence>
<keyword evidence="7 14" id="KW-0067">ATP-binding</keyword>
<keyword evidence="10" id="KW-0413">Isomerase</keyword>
<evidence type="ECO:0000256" key="9">
    <source>
        <dbReference type="ARBA" id="ARBA00023204"/>
    </source>
</evidence>
<keyword evidence="8" id="KW-0238">DNA-binding</keyword>
<dbReference type="PROSITE" id="PS51198">
    <property type="entry name" value="UVRD_HELICASE_ATP_BIND"/>
    <property type="match status" value="1"/>
</dbReference>
<evidence type="ECO:0000313" key="18">
    <source>
        <dbReference type="Proteomes" id="UP000886722"/>
    </source>
</evidence>
<keyword evidence="1" id="KW-0540">Nuclease</keyword>
<dbReference type="Gene3D" id="3.90.320.10">
    <property type="match status" value="1"/>
</dbReference>
<proteinExistence type="predicted"/>
<dbReference type="GO" id="GO:0005829">
    <property type="term" value="C:cytosol"/>
    <property type="evidence" value="ECO:0007669"/>
    <property type="project" value="TreeGrafter"/>
</dbReference>
<dbReference type="GO" id="GO:0003677">
    <property type="term" value="F:DNA binding"/>
    <property type="evidence" value="ECO:0007669"/>
    <property type="project" value="UniProtKB-KW"/>
</dbReference>
<dbReference type="Gene3D" id="1.10.3170.10">
    <property type="entry name" value="Recbcd, chain B, domain 2"/>
    <property type="match status" value="1"/>
</dbReference>
<dbReference type="SUPFAM" id="SSF52540">
    <property type="entry name" value="P-loop containing nucleoside triphosphate hydrolases"/>
    <property type="match status" value="1"/>
</dbReference>
<evidence type="ECO:0000259" key="16">
    <source>
        <dbReference type="PROSITE" id="PS51217"/>
    </source>
</evidence>
<evidence type="ECO:0000256" key="12">
    <source>
        <dbReference type="ARBA" id="ARBA00034808"/>
    </source>
</evidence>
<accession>A0A9D1GE53</accession>
<reference evidence="17" key="2">
    <citation type="journal article" date="2021" name="PeerJ">
        <title>Extensive microbial diversity within the chicken gut microbiome revealed by metagenomics and culture.</title>
        <authorList>
            <person name="Gilroy R."/>
            <person name="Ravi A."/>
            <person name="Getino M."/>
            <person name="Pursley I."/>
            <person name="Horton D.L."/>
            <person name="Alikhan N.F."/>
            <person name="Baker D."/>
            <person name="Gharbi K."/>
            <person name="Hall N."/>
            <person name="Watson M."/>
            <person name="Adriaenssens E.M."/>
            <person name="Foster-Nyarko E."/>
            <person name="Jarju S."/>
            <person name="Secka A."/>
            <person name="Antonio M."/>
            <person name="Oren A."/>
            <person name="Chaudhuri R.R."/>
            <person name="La Ragione R."/>
            <person name="Hildebrand F."/>
            <person name="Pallen M.J."/>
        </authorList>
    </citation>
    <scope>NUCLEOTIDE SEQUENCE</scope>
    <source>
        <strain evidence="17">21143</strain>
    </source>
</reference>
<evidence type="ECO:0000256" key="3">
    <source>
        <dbReference type="ARBA" id="ARBA00022763"/>
    </source>
</evidence>
<comment type="catalytic activity">
    <reaction evidence="11">
        <text>Couples ATP hydrolysis with the unwinding of duplex DNA by translocating in the 3'-5' direction.</text>
        <dbReference type="EC" id="5.6.2.4"/>
    </reaction>
</comment>
<evidence type="ECO:0000256" key="14">
    <source>
        <dbReference type="PROSITE-ProRule" id="PRU00560"/>
    </source>
</evidence>
<dbReference type="Pfam" id="PF13361">
    <property type="entry name" value="UvrD_C"/>
    <property type="match status" value="1"/>
</dbReference>
<feature type="binding site" evidence="14">
    <location>
        <begin position="7"/>
        <end position="14"/>
    </location>
    <ligand>
        <name>ATP</name>
        <dbReference type="ChEBI" id="CHEBI:30616"/>
    </ligand>
</feature>
<keyword evidence="2 14" id="KW-0547">Nucleotide-binding</keyword>
<dbReference type="InterPro" id="IPR014016">
    <property type="entry name" value="UvrD-like_ATP-bd"/>
</dbReference>
<comment type="catalytic activity">
    <reaction evidence="13">
        <text>ATP + H2O = ADP + phosphate + H(+)</text>
        <dbReference type="Rhea" id="RHEA:13065"/>
        <dbReference type="ChEBI" id="CHEBI:15377"/>
        <dbReference type="ChEBI" id="CHEBI:15378"/>
        <dbReference type="ChEBI" id="CHEBI:30616"/>
        <dbReference type="ChEBI" id="CHEBI:43474"/>
        <dbReference type="ChEBI" id="CHEBI:456216"/>
        <dbReference type="EC" id="5.6.2.4"/>
    </reaction>
</comment>
<evidence type="ECO:0000256" key="10">
    <source>
        <dbReference type="ARBA" id="ARBA00023235"/>
    </source>
</evidence>
<dbReference type="PANTHER" id="PTHR11070">
    <property type="entry name" value="UVRD / RECB / PCRA DNA HELICASE FAMILY MEMBER"/>
    <property type="match status" value="1"/>
</dbReference>
<dbReference type="InterPro" id="IPR000212">
    <property type="entry name" value="DNA_helicase_UvrD/REP"/>
</dbReference>
<gene>
    <name evidence="17" type="ORF">IAD06_00795</name>
</gene>
<keyword evidence="5 14" id="KW-0347">Helicase</keyword>
<feature type="domain" description="UvrD-like helicase C-terminal" evidence="16">
    <location>
        <begin position="511"/>
        <end position="773"/>
    </location>
</feature>